<evidence type="ECO:0000256" key="1">
    <source>
        <dbReference type="SAM" id="Phobius"/>
    </source>
</evidence>
<dbReference type="AlphaFoldDB" id="A0A1L8RDT9"/>
<feature type="transmembrane region" description="Helical" evidence="1">
    <location>
        <begin position="236"/>
        <end position="259"/>
    </location>
</feature>
<feature type="transmembrane region" description="Helical" evidence="1">
    <location>
        <begin position="98"/>
        <end position="116"/>
    </location>
</feature>
<dbReference type="STRING" id="214095.RU97_GL002398"/>
<feature type="transmembrane region" description="Helical" evidence="1">
    <location>
        <begin position="59"/>
        <end position="86"/>
    </location>
</feature>
<feature type="transmembrane region" description="Helical" evidence="1">
    <location>
        <begin position="404"/>
        <end position="425"/>
    </location>
</feature>
<dbReference type="Proteomes" id="UP000181884">
    <property type="component" value="Unassembled WGS sequence"/>
</dbReference>
<organism evidence="2 3">
    <name type="scientific">Enterococcus canis</name>
    <dbReference type="NCBI Taxonomy" id="214095"/>
    <lineage>
        <taxon>Bacteria</taxon>
        <taxon>Bacillati</taxon>
        <taxon>Bacillota</taxon>
        <taxon>Bacilli</taxon>
        <taxon>Lactobacillales</taxon>
        <taxon>Enterococcaceae</taxon>
        <taxon>Enterococcus</taxon>
    </lineage>
</organism>
<reference evidence="2 3" key="1">
    <citation type="submission" date="2014-12" db="EMBL/GenBank/DDBJ databases">
        <title>Draft genome sequences of 29 type strains of Enterococci.</title>
        <authorList>
            <person name="Zhong Z."/>
            <person name="Sun Z."/>
            <person name="Liu W."/>
            <person name="Zhang W."/>
            <person name="Zhang H."/>
        </authorList>
    </citation>
    <scope>NUCLEOTIDE SEQUENCE [LARGE SCALE GENOMIC DNA]</scope>
    <source>
        <strain evidence="2 3">DSM 17029</strain>
    </source>
</reference>
<evidence type="ECO:0000313" key="3">
    <source>
        <dbReference type="Proteomes" id="UP000181884"/>
    </source>
</evidence>
<feature type="transmembrane region" description="Helical" evidence="1">
    <location>
        <begin position="311"/>
        <end position="328"/>
    </location>
</feature>
<sequence>MSERPVIFLHVEKRQLPQKVNYLFAYSVALFLMTLGLLTDPLPEVLAGFGRILTSPSQLFTDFIALGNLGSACFNSGLLMLISILLIQRQHVHLTGPLYAGIFTVAGYSFFGKNLYNSIPIMLGVYLYARYMKKPFAHYLLVSLFGSALSPVVSFITFGLGLPLAWGVALGYLAGILIGACLPLLAAQFLHFHQGFTLYNVGFTSGIIAMFFTGFIRMCSVEVTNQNIISSDAHEFLLVLSLCAFFGMLLLGLALMFKLRTPWRNLQTILNSSGKLMTDFVVIAGLGPTLVNMALMGFLLLGYVLVVQGTLSGPVIGALLSAVGFSAFGNHIKNSLPVLIGVFLVSTFTSFHDVNQTGVLVAAIFATSLAPISGYYGSIYGVIAGVLHMTLVFNVGYLHGGLNLYNNGFSSGFVAGFLVPLLDNFTQVGREKRIRGKRDLKENRG</sequence>
<feature type="transmembrane region" description="Helical" evidence="1">
    <location>
        <begin position="280"/>
        <end position="305"/>
    </location>
</feature>
<keyword evidence="1" id="KW-0472">Membrane</keyword>
<keyword evidence="3" id="KW-1185">Reference proteome</keyword>
<evidence type="ECO:0000313" key="2">
    <source>
        <dbReference type="EMBL" id="OJG17852.1"/>
    </source>
</evidence>
<evidence type="ECO:0008006" key="4">
    <source>
        <dbReference type="Google" id="ProtNLM"/>
    </source>
</evidence>
<protein>
    <recommendedName>
        <fullName evidence="4">DUF1576 domain-containing protein</fullName>
    </recommendedName>
</protein>
<keyword evidence="1" id="KW-0812">Transmembrane</keyword>
<dbReference type="InterPro" id="IPR011470">
    <property type="entry name" value="DUF1576"/>
</dbReference>
<feature type="transmembrane region" description="Helical" evidence="1">
    <location>
        <begin position="335"/>
        <end position="351"/>
    </location>
</feature>
<feature type="transmembrane region" description="Helical" evidence="1">
    <location>
        <begin position="136"/>
        <end position="158"/>
    </location>
</feature>
<feature type="transmembrane region" description="Helical" evidence="1">
    <location>
        <begin position="198"/>
        <end position="216"/>
    </location>
</feature>
<dbReference type="EMBL" id="JXKH01000006">
    <property type="protein sequence ID" value="OJG17852.1"/>
    <property type="molecule type" value="Genomic_DNA"/>
</dbReference>
<proteinExistence type="predicted"/>
<feature type="transmembrane region" description="Helical" evidence="1">
    <location>
        <begin position="20"/>
        <end position="38"/>
    </location>
</feature>
<keyword evidence="1" id="KW-1133">Transmembrane helix</keyword>
<accession>A0A1L8RDT9</accession>
<dbReference type="RefSeq" id="WP_067395095.1">
    <property type="nucleotide sequence ID" value="NZ_JXKH01000006.1"/>
</dbReference>
<comment type="caution">
    <text evidence="2">The sequence shown here is derived from an EMBL/GenBank/DDBJ whole genome shotgun (WGS) entry which is preliminary data.</text>
</comment>
<dbReference type="Pfam" id="PF07613">
    <property type="entry name" value="DUF1576"/>
    <property type="match status" value="2"/>
</dbReference>
<feature type="transmembrane region" description="Helical" evidence="1">
    <location>
        <begin position="164"/>
        <end position="186"/>
    </location>
</feature>
<name>A0A1L8RDT9_9ENTE</name>
<gene>
    <name evidence="2" type="ORF">RU97_GL002398</name>
</gene>